<feature type="transmembrane region" description="Helical" evidence="2">
    <location>
        <begin position="100"/>
        <end position="121"/>
    </location>
</feature>
<sequence length="796" mass="90916">MEKKNQYTIPLEELLARLKASGYELSIQQTLDIQAALLTTPVSRMEPARLKYLITPVIAKNDEEQRHIHRIIDGYVAEKTKIPPPPVPPVTRWRQKHKQLIFSLKIAGFLAVVIAGILFYISNNHQPTAPVSSKPVAQVKKDTTPVASAPKPVPQPENKLANPVTTPNSSKQVNIVAQPSGRYIAPVPIDFNLQMAVTFGTLLGVIMAWIIFYERRKKMEMKEKQRADDAIFIKRTEAKKRPNASGFEMAGDLAQPTIQFAERDYLVHQPRALQKIKSHLKKPAVIPNPAFDVKRSITQSARNAGFSTLVYSREWKDRKYLILMEDRYSDAHINYLMNYLVNIISAAVTTVIRFSFTGDVHMVQDEYGNWVSLANLAYQYKGYHLIIVGKGYSFFEEQQDQLLKKELTDIFQNWTSRSIITPTPLPDWSYQEEQLQSKFLLVPADIEAVVLLAKAIADDASISNHQLARSLSNSYSIADFNLYNIQDLKQYLNGDERLFQMACSLAVYPRLQWALTLALFDAQLKKNSNEEPTAALSYELLLKLARIPWLYANQLDDTIRLQLLTELTVETETTARETILELLDEARLNIVHDSPAYSELNTQYNINAFFLFSFDQYKYRQYSGAKEVISEYWKGLTEWALKEHVDKGGSVLLPRYKSGQSSVQEFLIQEKQFEKWNINFLKVAMLTLPAILLYILFGILKPAFVYPPQLYKNVSFVTVIKKSANCKPNLQYVINSTNGRSDTILLNQLSLIDSIPITNVQYDEIINLELWTKDNLMHPLSFAATDSFFEVQMACK</sequence>
<feature type="transmembrane region" description="Helical" evidence="2">
    <location>
        <begin position="191"/>
        <end position="212"/>
    </location>
</feature>
<keyword evidence="2" id="KW-1133">Transmembrane helix</keyword>
<keyword evidence="2" id="KW-0812">Transmembrane</keyword>
<feature type="transmembrane region" description="Helical" evidence="2">
    <location>
        <begin position="680"/>
        <end position="700"/>
    </location>
</feature>
<evidence type="ECO:0000256" key="2">
    <source>
        <dbReference type="SAM" id="Phobius"/>
    </source>
</evidence>
<dbReference type="STRING" id="1703345.A3860_18170"/>
<evidence type="ECO:0000256" key="1">
    <source>
        <dbReference type="SAM" id="MobiDB-lite"/>
    </source>
</evidence>
<evidence type="ECO:0000313" key="4">
    <source>
        <dbReference type="Proteomes" id="UP000192796"/>
    </source>
</evidence>
<comment type="caution">
    <text evidence="3">The sequence shown here is derived from an EMBL/GenBank/DDBJ whole genome shotgun (WGS) entry which is preliminary data.</text>
</comment>
<protein>
    <submittedName>
        <fullName evidence="3">Uncharacterized protein</fullName>
    </submittedName>
</protein>
<accession>A0A1V9G2F5</accession>
<organism evidence="3 4">
    <name type="scientific">Niastella vici</name>
    <dbReference type="NCBI Taxonomy" id="1703345"/>
    <lineage>
        <taxon>Bacteria</taxon>
        <taxon>Pseudomonadati</taxon>
        <taxon>Bacteroidota</taxon>
        <taxon>Chitinophagia</taxon>
        <taxon>Chitinophagales</taxon>
        <taxon>Chitinophagaceae</taxon>
        <taxon>Niastella</taxon>
    </lineage>
</organism>
<feature type="region of interest" description="Disordered" evidence="1">
    <location>
        <begin position="141"/>
        <end position="169"/>
    </location>
</feature>
<evidence type="ECO:0000313" key="3">
    <source>
        <dbReference type="EMBL" id="OQP64688.1"/>
    </source>
</evidence>
<dbReference type="EMBL" id="LVYD01000041">
    <property type="protein sequence ID" value="OQP64688.1"/>
    <property type="molecule type" value="Genomic_DNA"/>
</dbReference>
<dbReference type="Proteomes" id="UP000192796">
    <property type="component" value="Unassembled WGS sequence"/>
</dbReference>
<proteinExistence type="predicted"/>
<dbReference type="AlphaFoldDB" id="A0A1V9G2F5"/>
<name>A0A1V9G2F5_9BACT</name>
<reference evidence="3 4" key="1">
    <citation type="submission" date="2016-03" db="EMBL/GenBank/DDBJ databases">
        <title>Niastella vici sp. nov., isolated from farmland soil.</title>
        <authorList>
            <person name="Chen L."/>
            <person name="Wang D."/>
            <person name="Yang S."/>
            <person name="Wang G."/>
        </authorList>
    </citation>
    <scope>NUCLEOTIDE SEQUENCE [LARGE SCALE GENOMIC DNA]</scope>
    <source>
        <strain evidence="3 4">DJ57</strain>
    </source>
</reference>
<dbReference type="OrthoDB" id="615928at2"/>
<gene>
    <name evidence="3" type="ORF">A3860_18170</name>
</gene>
<keyword evidence="4" id="KW-1185">Reference proteome</keyword>
<dbReference type="RefSeq" id="WP_081146500.1">
    <property type="nucleotide sequence ID" value="NZ_LVYD01000041.1"/>
</dbReference>
<keyword evidence="2" id="KW-0472">Membrane</keyword>